<name>A0A285TPS1_9BACL</name>
<keyword evidence="6" id="KW-0560">Oxidoreductase</keyword>
<evidence type="ECO:0000313" key="10">
    <source>
        <dbReference type="EMBL" id="SOC24626.1"/>
    </source>
</evidence>
<dbReference type="GO" id="GO:0050660">
    <property type="term" value="F:flavin adenine dinucleotide binding"/>
    <property type="evidence" value="ECO:0007669"/>
    <property type="project" value="TreeGrafter"/>
</dbReference>
<organism evidence="10 11">
    <name type="scientific">Ureibacillus xyleni</name>
    <dbReference type="NCBI Taxonomy" id="614648"/>
    <lineage>
        <taxon>Bacteria</taxon>
        <taxon>Bacillati</taxon>
        <taxon>Bacillota</taxon>
        <taxon>Bacilli</taxon>
        <taxon>Bacillales</taxon>
        <taxon>Caryophanaceae</taxon>
        <taxon>Ureibacillus</taxon>
    </lineage>
</organism>
<gene>
    <name evidence="10" type="ORF">SAMN05880501_11768</name>
</gene>
<dbReference type="PROSITE" id="PS51384">
    <property type="entry name" value="FAD_FR"/>
    <property type="match status" value="1"/>
</dbReference>
<evidence type="ECO:0000256" key="7">
    <source>
        <dbReference type="ARBA" id="ARBA00023004"/>
    </source>
</evidence>
<dbReference type="Proteomes" id="UP000219636">
    <property type="component" value="Unassembled WGS sequence"/>
</dbReference>
<dbReference type="GO" id="GO:0046872">
    <property type="term" value="F:metal ion binding"/>
    <property type="evidence" value="ECO:0007669"/>
    <property type="project" value="UniProtKB-KW"/>
</dbReference>
<dbReference type="CDD" id="cd00322">
    <property type="entry name" value="FNR_like"/>
    <property type="match status" value="1"/>
</dbReference>
<dbReference type="GO" id="GO:0051537">
    <property type="term" value="F:2 iron, 2 sulfur cluster binding"/>
    <property type="evidence" value="ECO:0007669"/>
    <property type="project" value="UniProtKB-KW"/>
</dbReference>
<dbReference type="PRINTS" id="PR00371">
    <property type="entry name" value="FPNCR"/>
</dbReference>
<accession>A0A285TPS1</accession>
<evidence type="ECO:0000256" key="3">
    <source>
        <dbReference type="ARBA" id="ARBA00022714"/>
    </source>
</evidence>
<sequence>MGFIQDISPIFKKWELEFLESYKESDGVYTFIFEKEKGLNWNAGQHGVFSIIHKKIQKPTRPFSIASAPEESTLKITMGISDQPSEFKKAMLELSPGMKISMRGPIGPLYLDDKSPSLLIAGGIGVTPFRSILKQIEIAKSEIRNPITLLYIDSNKSYIYKNELDEVAKNTSIIVNYLDSRDNLYQEIDRFTTMHKENGIYYIAGTKTMVDSVSVYLKGHDISKRNIKKDVFMGY</sequence>
<evidence type="ECO:0000256" key="2">
    <source>
        <dbReference type="ARBA" id="ARBA00022630"/>
    </source>
</evidence>
<evidence type="ECO:0000259" key="9">
    <source>
        <dbReference type="PROSITE" id="PS51384"/>
    </source>
</evidence>
<dbReference type="SUPFAM" id="SSF63380">
    <property type="entry name" value="Riboflavin synthase domain-like"/>
    <property type="match status" value="1"/>
</dbReference>
<dbReference type="InterPro" id="IPR050415">
    <property type="entry name" value="MRET"/>
</dbReference>
<dbReference type="Gene3D" id="2.40.30.10">
    <property type="entry name" value="Translation factors"/>
    <property type="match status" value="1"/>
</dbReference>
<feature type="domain" description="FAD-binding FR-type" evidence="9">
    <location>
        <begin position="11"/>
        <end position="112"/>
    </location>
</feature>
<keyword evidence="7" id="KW-0408">Iron</keyword>
<dbReference type="Gene3D" id="3.40.50.80">
    <property type="entry name" value="Nucleotide-binding domain of ferredoxin-NADP reductase (FNR) module"/>
    <property type="match status" value="1"/>
</dbReference>
<dbReference type="InterPro" id="IPR017927">
    <property type="entry name" value="FAD-bd_FR_type"/>
</dbReference>
<protein>
    <submittedName>
        <fullName evidence="10">Ferredoxin-NADP reductase</fullName>
    </submittedName>
</protein>
<keyword evidence="2" id="KW-0285">Flavoprotein</keyword>
<evidence type="ECO:0000256" key="5">
    <source>
        <dbReference type="ARBA" id="ARBA00022827"/>
    </source>
</evidence>
<dbReference type="PANTHER" id="PTHR47354:SF8">
    <property type="entry name" value="1,2-PHENYLACETYL-COA EPOXIDASE, SUBUNIT E"/>
    <property type="match status" value="1"/>
</dbReference>
<reference evidence="11" key="1">
    <citation type="submission" date="2017-08" db="EMBL/GenBank/DDBJ databases">
        <authorList>
            <person name="Varghese N."/>
            <person name="Submissions S."/>
        </authorList>
    </citation>
    <scope>NUCLEOTIDE SEQUENCE [LARGE SCALE GENOMIC DNA]</scope>
    <source>
        <strain evidence="11">JC22</strain>
    </source>
</reference>
<proteinExistence type="predicted"/>
<keyword evidence="8" id="KW-0411">Iron-sulfur</keyword>
<evidence type="ECO:0000256" key="8">
    <source>
        <dbReference type="ARBA" id="ARBA00023014"/>
    </source>
</evidence>
<dbReference type="InterPro" id="IPR017938">
    <property type="entry name" value="Riboflavin_synthase-like_b-brl"/>
</dbReference>
<dbReference type="RefSeq" id="WP_097075092.1">
    <property type="nucleotide sequence ID" value="NZ_OBMQ01000017.1"/>
</dbReference>
<dbReference type="InterPro" id="IPR001433">
    <property type="entry name" value="OxRdtase_FAD/NAD-bd"/>
</dbReference>
<keyword evidence="11" id="KW-1185">Reference proteome</keyword>
<dbReference type="AlphaFoldDB" id="A0A285TPS1"/>
<dbReference type="PRINTS" id="PR00409">
    <property type="entry name" value="PHDIOXRDTASE"/>
</dbReference>
<dbReference type="SUPFAM" id="SSF52343">
    <property type="entry name" value="Ferredoxin reductase-like, C-terminal NADP-linked domain"/>
    <property type="match status" value="1"/>
</dbReference>
<keyword evidence="5" id="KW-0274">FAD</keyword>
<dbReference type="GO" id="GO:0016491">
    <property type="term" value="F:oxidoreductase activity"/>
    <property type="evidence" value="ECO:0007669"/>
    <property type="project" value="UniProtKB-KW"/>
</dbReference>
<dbReference type="EMBL" id="OBMQ01000017">
    <property type="protein sequence ID" value="SOC24626.1"/>
    <property type="molecule type" value="Genomic_DNA"/>
</dbReference>
<dbReference type="InterPro" id="IPR001709">
    <property type="entry name" value="Flavoprot_Pyr_Nucl_cyt_Rdtase"/>
</dbReference>
<keyword evidence="4" id="KW-0479">Metal-binding</keyword>
<keyword evidence="3" id="KW-0001">2Fe-2S</keyword>
<comment type="cofactor">
    <cofactor evidence="1">
        <name>FAD</name>
        <dbReference type="ChEBI" id="CHEBI:57692"/>
    </cofactor>
</comment>
<dbReference type="PANTHER" id="PTHR47354">
    <property type="entry name" value="NADH OXIDOREDUCTASE HCR"/>
    <property type="match status" value="1"/>
</dbReference>
<evidence type="ECO:0000256" key="4">
    <source>
        <dbReference type="ARBA" id="ARBA00022723"/>
    </source>
</evidence>
<dbReference type="InterPro" id="IPR039261">
    <property type="entry name" value="FNR_nucleotide-bd"/>
</dbReference>
<evidence type="ECO:0000313" key="11">
    <source>
        <dbReference type="Proteomes" id="UP000219636"/>
    </source>
</evidence>
<dbReference type="Pfam" id="PF00175">
    <property type="entry name" value="NAD_binding_1"/>
    <property type="match status" value="1"/>
</dbReference>
<evidence type="ECO:0000256" key="6">
    <source>
        <dbReference type="ARBA" id="ARBA00023002"/>
    </source>
</evidence>
<evidence type="ECO:0000256" key="1">
    <source>
        <dbReference type="ARBA" id="ARBA00001974"/>
    </source>
</evidence>
<dbReference type="OrthoDB" id="573132at2"/>